<dbReference type="RefSeq" id="WP_380253460.1">
    <property type="nucleotide sequence ID" value="NZ_JBHUII010000011.1"/>
</dbReference>
<reference evidence="2" key="1">
    <citation type="journal article" date="2019" name="Int. J. Syst. Evol. Microbiol.">
        <title>The Global Catalogue of Microorganisms (GCM) 10K type strain sequencing project: providing services to taxonomists for standard genome sequencing and annotation.</title>
        <authorList>
            <consortium name="The Broad Institute Genomics Platform"/>
            <consortium name="The Broad Institute Genome Sequencing Center for Infectious Disease"/>
            <person name="Wu L."/>
            <person name="Ma J."/>
        </authorList>
    </citation>
    <scope>NUCLEOTIDE SEQUENCE [LARGE SCALE GENOMIC DNA]</scope>
    <source>
        <strain evidence="2">CGMCC 4.7192</strain>
    </source>
</reference>
<evidence type="ECO:0000313" key="1">
    <source>
        <dbReference type="EMBL" id="MFD2207130.1"/>
    </source>
</evidence>
<dbReference type="SUPFAM" id="SSF54285">
    <property type="entry name" value="MoaD/ThiS"/>
    <property type="match status" value="1"/>
</dbReference>
<gene>
    <name evidence="1" type="primary">thiS</name>
    <name evidence="1" type="ORF">ACFSKO_15990</name>
</gene>
<organism evidence="1 2">
    <name type="scientific">Kiloniella antarctica</name>
    <dbReference type="NCBI Taxonomy" id="1550907"/>
    <lineage>
        <taxon>Bacteria</taxon>
        <taxon>Pseudomonadati</taxon>
        <taxon>Pseudomonadota</taxon>
        <taxon>Alphaproteobacteria</taxon>
        <taxon>Rhodospirillales</taxon>
        <taxon>Kiloniellaceae</taxon>
        <taxon>Kiloniella</taxon>
    </lineage>
</organism>
<dbReference type="Proteomes" id="UP001597294">
    <property type="component" value="Unassembled WGS sequence"/>
</dbReference>
<protein>
    <submittedName>
        <fullName evidence="1">Sulfur carrier protein ThiS</fullName>
    </submittedName>
</protein>
<dbReference type="CDD" id="cd00565">
    <property type="entry name" value="Ubl_ThiS"/>
    <property type="match status" value="1"/>
</dbReference>
<dbReference type="InterPro" id="IPR016155">
    <property type="entry name" value="Mopterin_synth/thiamin_S_b"/>
</dbReference>
<proteinExistence type="predicted"/>
<dbReference type="InterPro" id="IPR012675">
    <property type="entry name" value="Beta-grasp_dom_sf"/>
</dbReference>
<dbReference type="EMBL" id="JBHUII010000011">
    <property type="protein sequence ID" value="MFD2207130.1"/>
    <property type="molecule type" value="Genomic_DNA"/>
</dbReference>
<sequence length="65" mass="6559">MNLTLNGEAIITKTSTLAALLDEQGYGDAKIATAVNGTLAPASLRATTDLKDGDAIEVVAPMQGG</sequence>
<comment type="caution">
    <text evidence="1">The sequence shown here is derived from an EMBL/GenBank/DDBJ whole genome shotgun (WGS) entry which is preliminary data.</text>
</comment>
<dbReference type="PANTHER" id="PTHR34472">
    <property type="entry name" value="SULFUR CARRIER PROTEIN THIS"/>
    <property type="match status" value="1"/>
</dbReference>
<name>A0ABW5BQD0_9PROT</name>
<dbReference type="PANTHER" id="PTHR34472:SF1">
    <property type="entry name" value="SULFUR CARRIER PROTEIN THIS"/>
    <property type="match status" value="1"/>
</dbReference>
<evidence type="ECO:0000313" key="2">
    <source>
        <dbReference type="Proteomes" id="UP001597294"/>
    </source>
</evidence>
<dbReference type="Gene3D" id="3.10.20.30">
    <property type="match status" value="1"/>
</dbReference>
<keyword evidence="2" id="KW-1185">Reference proteome</keyword>
<accession>A0ABW5BQD0</accession>
<dbReference type="Pfam" id="PF02597">
    <property type="entry name" value="ThiS"/>
    <property type="match status" value="1"/>
</dbReference>
<dbReference type="NCBIfam" id="TIGR01683">
    <property type="entry name" value="thiS"/>
    <property type="match status" value="1"/>
</dbReference>
<dbReference type="InterPro" id="IPR010035">
    <property type="entry name" value="Thi_S"/>
</dbReference>
<dbReference type="InterPro" id="IPR003749">
    <property type="entry name" value="ThiS/MoaD-like"/>
</dbReference>